<dbReference type="AlphaFoldDB" id="A0A7S2J464"/>
<feature type="region of interest" description="Disordered" evidence="2">
    <location>
        <begin position="231"/>
        <end position="356"/>
    </location>
</feature>
<dbReference type="InterPro" id="IPR011993">
    <property type="entry name" value="PH-like_dom_sf"/>
</dbReference>
<organism evidence="4">
    <name type="scientific">Haptolina brevifila</name>
    <dbReference type="NCBI Taxonomy" id="156173"/>
    <lineage>
        <taxon>Eukaryota</taxon>
        <taxon>Haptista</taxon>
        <taxon>Haptophyta</taxon>
        <taxon>Prymnesiophyceae</taxon>
        <taxon>Prymnesiales</taxon>
        <taxon>Prymnesiaceae</taxon>
        <taxon>Haptolina</taxon>
    </lineage>
</organism>
<dbReference type="PROSITE" id="PS50003">
    <property type="entry name" value="PH_DOMAIN"/>
    <property type="match status" value="2"/>
</dbReference>
<evidence type="ECO:0000256" key="2">
    <source>
        <dbReference type="SAM" id="MobiDB-lite"/>
    </source>
</evidence>
<feature type="compositionally biased region" description="Low complexity" evidence="2">
    <location>
        <begin position="568"/>
        <end position="579"/>
    </location>
</feature>
<feature type="domain" description="PH" evidence="3">
    <location>
        <begin position="674"/>
        <end position="760"/>
    </location>
</feature>
<feature type="region of interest" description="Disordered" evidence="2">
    <location>
        <begin position="394"/>
        <end position="422"/>
    </location>
</feature>
<accession>A0A7S2J464</accession>
<feature type="compositionally biased region" description="Low complexity" evidence="2">
    <location>
        <begin position="329"/>
        <end position="344"/>
    </location>
</feature>
<evidence type="ECO:0000313" key="4">
    <source>
        <dbReference type="EMBL" id="CAD9537253.1"/>
    </source>
</evidence>
<dbReference type="SUPFAM" id="SSF50729">
    <property type="entry name" value="PH domain-like"/>
    <property type="match status" value="2"/>
</dbReference>
<sequence>MISPRQSQFQKINMSITQRGWLVQNGSDNDGKRRWFLLIGGSLFFSPAEEPSTDTLAIFVNTLEARRVELDTEHEHAFKLFIHDGSALCFSAPSNHMRLEWMAALEQSIGMEAVGVNVLLAEMQREHKRDGGVLRAQIVASECDALRAELLAAKEREDTMERLIRQLQASVDVKDERLWALVAQLEAAEQRCRQALETSTVEARGVGGVRAGGVTAAHSESGVVMAAEHSQLACGQGGTQAHGPSPPIVPLTPQDTPPPSGLSPLREATEGSTGSSGRSAPSRTAAAPTVPPLTIDQPVALRADGDATREWGAGHQGAGHQGAAGGRQPGHASEAGKAADGADGSARRKGRLQRTLGSVSKLSRTVYFFSPRGSRLSTPRTEWVDFQLTASSASPDAQDQLHLPPPHAAAHNSDDIRHPTAPRRSQEYVFPEKSAKTGEVAAQLNRIKQKMMDGGVQDMGAPAVPAQRVVKVKTSPRFGEKMPSHSSIEDLKWASEKSPTRFPRFQSRVSSLPGCGGSSLPGCGGSASSTCGGSASSIGSNGIDRLALPKAMPPSCAAAVATPTAAAAAASSSSSTPASSKKKSRRWSEPASTIGALSDAVLARMGGADAEGYGGPRGGHGVAQHQPNGGNGLASMTQSVGGLSLPTTAKRSSQAGVKRQGSVHNFDMLAAQLALLKFGTLTKLSKGGFTANWNRRQFVLIGSTLFYARDRTGLQTQPKVFAELYGAQIVSGSDEVDVDELLSHHNHNHQFAIKLKDNGA</sequence>
<name>A0A7S2J464_9EUKA</name>
<dbReference type="SMART" id="SM00233">
    <property type="entry name" value="PH"/>
    <property type="match status" value="1"/>
</dbReference>
<gene>
    <name evidence="4" type="ORF">CBRE1094_LOCUS40193</name>
</gene>
<dbReference type="EMBL" id="HBGU01073802">
    <property type="protein sequence ID" value="CAD9537253.1"/>
    <property type="molecule type" value="Transcribed_RNA"/>
</dbReference>
<evidence type="ECO:0000256" key="1">
    <source>
        <dbReference type="SAM" id="Coils"/>
    </source>
</evidence>
<feature type="domain" description="PH" evidence="3">
    <location>
        <begin position="15"/>
        <end position="110"/>
    </location>
</feature>
<evidence type="ECO:0000259" key="3">
    <source>
        <dbReference type="PROSITE" id="PS50003"/>
    </source>
</evidence>
<feature type="coiled-coil region" evidence="1">
    <location>
        <begin position="143"/>
        <end position="170"/>
    </location>
</feature>
<protein>
    <recommendedName>
        <fullName evidence="3">PH domain-containing protein</fullName>
    </recommendedName>
</protein>
<dbReference type="Pfam" id="PF00169">
    <property type="entry name" value="PH"/>
    <property type="match status" value="1"/>
</dbReference>
<dbReference type="Gene3D" id="2.30.29.30">
    <property type="entry name" value="Pleckstrin-homology domain (PH domain)/Phosphotyrosine-binding domain (PTB)"/>
    <property type="match status" value="2"/>
</dbReference>
<dbReference type="InterPro" id="IPR001849">
    <property type="entry name" value="PH_domain"/>
</dbReference>
<keyword evidence="1" id="KW-0175">Coiled coil</keyword>
<feature type="compositionally biased region" description="Gly residues" evidence="2">
    <location>
        <begin position="314"/>
        <end position="328"/>
    </location>
</feature>
<reference evidence="4" key="1">
    <citation type="submission" date="2021-01" db="EMBL/GenBank/DDBJ databases">
        <authorList>
            <person name="Corre E."/>
            <person name="Pelletier E."/>
            <person name="Niang G."/>
            <person name="Scheremetjew M."/>
            <person name="Finn R."/>
            <person name="Kale V."/>
            <person name="Holt S."/>
            <person name="Cochrane G."/>
            <person name="Meng A."/>
            <person name="Brown T."/>
            <person name="Cohen L."/>
        </authorList>
    </citation>
    <scope>NUCLEOTIDE SEQUENCE</scope>
    <source>
        <strain evidence="4">UTEX LB 985</strain>
    </source>
</reference>
<feature type="compositionally biased region" description="Pro residues" evidence="2">
    <location>
        <begin position="244"/>
        <end position="261"/>
    </location>
</feature>
<feature type="compositionally biased region" description="Polar residues" evidence="2">
    <location>
        <begin position="270"/>
        <end position="282"/>
    </location>
</feature>
<proteinExistence type="predicted"/>
<feature type="region of interest" description="Disordered" evidence="2">
    <location>
        <begin position="568"/>
        <end position="592"/>
    </location>
</feature>